<dbReference type="EMBL" id="CP021983">
    <property type="protein sequence ID" value="ASC70529.1"/>
    <property type="molecule type" value="Genomic_DNA"/>
</dbReference>
<evidence type="ECO:0000313" key="2">
    <source>
        <dbReference type="EMBL" id="ASC70529.1"/>
    </source>
</evidence>
<keyword evidence="3" id="KW-1185">Reference proteome</keyword>
<name>A0A1Z3HJP2_9CYAN</name>
<gene>
    <name evidence="2" type="ORF">XM38_014680</name>
</gene>
<dbReference type="AlphaFoldDB" id="A0A1Z3HJP2"/>
<dbReference type="PANTHER" id="PTHR33678">
    <property type="entry name" value="BLL1576 PROTEIN"/>
    <property type="match status" value="1"/>
</dbReference>
<dbReference type="InterPro" id="IPR004291">
    <property type="entry name" value="Transposase_IS66_central"/>
</dbReference>
<accession>A0A1Z3HJP2</accession>
<evidence type="ECO:0000313" key="3">
    <source>
        <dbReference type="Proteomes" id="UP000191901"/>
    </source>
</evidence>
<dbReference type="InterPro" id="IPR052344">
    <property type="entry name" value="Transposase-related"/>
</dbReference>
<evidence type="ECO:0000259" key="1">
    <source>
        <dbReference type="Pfam" id="PF03050"/>
    </source>
</evidence>
<protein>
    <recommendedName>
        <fullName evidence="1">Transposase IS66 central domain-containing protein</fullName>
    </recommendedName>
</protein>
<dbReference type="Pfam" id="PF03050">
    <property type="entry name" value="DDE_Tnp_IS66"/>
    <property type="match status" value="1"/>
</dbReference>
<organism evidence="2 3">
    <name type="scientific">Halomicronema hongdechloris C2206</name>
    <dbReference type="NCBI Taxonomy" id="1641165"/>
    <lineage>
        <taxon>Bacteria</taxon>
        <taxon>Bacillati</taxon>
        <taxon>Cyanobacteriota</taxon>
        <taxon>Cyanophyceae</taxon>
        <taxon>Nodosilineales</taxon>
        <taxon>Nodosilineaceae</taxon>
        <taxon>Halomicronema</taxon>
    </lineage>
</organism>
<reference evidence="2 3" key="1">
    <citation type="journal article" date="2016" name="Biochim. Biophys. Acta">
        <title>Characterization of red-shifted phycobilisomes isolated from the chlorophyll f-containing cyanobacterium Halomicronema hongdechloris.</title>
        <authorList>
            <person name="Li Y."/>
            <person name="Lin Y."/>
            <person name="Garvey C.J."/>
            <person name="Birch D."/>
            <person name="Corkery R.W."/>
            <person name="Loughlin P.C."/>
            <person name="Scheer H."/>
            <person name="Willows R.D."/>
            <person name="Chen M."/>
        </authorList>
    </citation>
    <scope>NUCLEOTIDE SEQUENCE [LARGE SCALE GENOMIC DNA]</scope>
    <source>
        <strain evidence="2 3">C2206</strain>
    </source>
</reference>
<dbReference type="KEGG" id="hhg:XM38_014680"/>
<dbReference type="Proteomes" id="UP000191901">
    <property type="component" value="Chromosome"/>
</dbReference>
<feature type="domain" description="Transposase IS66 central" evidence="1">
    <location>
        <begin position="14"/>
        <end position="68"/>
    </location>
</feature>
<proteinExistence type="predicted"/>
<sequence>MLEHPLKGRWAADAQTLANRFGRHWSDWFTFLSQPEVDPDNNDAERGLRPVVIHRKVTSGARSDWGAQLVAMMFSFLESMRRQGENAVDRLFELIASSGCSPPALLPG</sequence>